<organism evidence="1 2">
    <name type="scientific">Anisodus tanguticus</name>
    <dbReference type="NCBI Taxonomy" id="243964"/>
    <lineage>
        <taxon>Eukaryota</taxon>
        <taxon>Viridiplantae</taxon>
        <taxon>Streptophyta</taxon>
        <taxon>Embryophyta</taxon>
        <taxon>Tracheophyta</taxon>
        <taxon>Spermatophyta</taxon>
        <taxon>Magnoliopsida</taxon>
        <taxon>eudicotyledons</taxon>
        <taxon>Gunneridae</taxon>
        <taxon>Pentapetalae</taxon>
        <taxon>asterids</taxon>
        <taxon>lamiids</taxon>
        <taxon>Solanales</taxon>
        <taxon>Solanaceae</taxon>
        <taxon>Solanoideae</taxon>
        <taxon>Hyoscyameae</taxon>
        <taxon>Anisodus</taxon>
    </lineage>
</organism>
<dbReference type="EMBL" id="JAVYJV010000012">
    <property type="protein sequence ID" value="KAK4357782.1"/>
    <property type="molecule type" value="Genomic_DNA"/>
</dbReference>
<dbReference type="AlphaFoldDB" id="A0AAE1RVG0"/>
<name>A0AAE1RVG0_9SOLA</name>
<evidence type="ECO:0000313" key="2">
    <source>
        <dbReference type="Proteomes" id="UP001291623"/>
    </source>
</evidence>
<reference evidence="1" key="1">
    <citation type="submission" date="2023-12" db="EMBL/GenBank/DDBJ databases">
        <title>Genome assembly of Anisodus tanguticus.</title>
        <authorList>
            <person name="Wang Y.-J."/>
        </authorList>
    </citation>
    <scope>NUCLEOTIDE SEQUENCE</scope>
    <source>
        <strain evidence="1">KB-2021</strain>
        <tissue evidence="1">Leaf</tissue>
    </source>
</reference>
<keyword evidence="2" id="KW-1185">Reference proteome</keyword>
<accession>A0AAE1RVG0</accession>
<protein>
    <submittedName>
        <fullName evidence="1">Uncharacterized protein</fullName>
    </submittedName>
</protein>
<sequence>MEANICVEGPDMGFDQVKYGLENGTIGFWTRPRLRVLWTLRSPATSGSKGIMAQYPLIDKSNIPNKDNDNKRYD</sequence>
<gene>
    <name evidence="1" type="ORF">RND71_023392</name>
</gene>
<comment type="caution">
    <text evidence="1">The sequence shown here is derived from an EMBL/GenBank/DDBJ whole genome shotgun (WGS) entry which is preliminary data.</text>
</comment>
<dbReference type="Proteomes" id="UP001291623">
    <property type="component" value="Unassembled WGS sequence"/>
</dbReference>
<evidence type="ECO:0000313" key="1">
    <source>
        <dbReference type="EMBL" id="KAK4357782.1"/>
    </source>
</evidence>
<proteinExistence type="predicted"/>